<accession>A0A9X1T384</accession>
<dbReference type="AlphaFoldDB" id="A0A9X1T384"/>
<keyword evidence="1" id="KW-0472">Membrane</keyword>
<comment type="caution">
    <text evidence="2">The sequence shown here is derived from an EMBL/GenBank/DDBJ whole genome shotgun (WGS) entry which is preliminary data.</text>
</comment>
<keyword evidence="3" id="KW-1185">Reference proteome</keyword>
<keyword evidence="1" id="KW-0812">Transmembrane</keyword>
<feature type="transmembrane region" description="Helical" evidence="1">
    <location>
        <begin position="67"/>
        <end position="87"/>
    </location>
</feature>
<gene>
    <name evidence="2" type="ORF">LRX75_21800</name>
</gene>
<evidence type="ECO:0000313" key="3">
    <source>
        <dbReference type="Proteomes" id="UP001139089"/>
    </source>
</evidence>
<sequence length="141" mass="16005">MNDAGLPSKPTSVVDVLGEVKPQDGSSWEPNNFAEWEARERLQAYLRVWSQQTDDERKMRSLYARMIFSLICVEVAFAFVLIVLIGADVLHFDVTLLKVLFPSVLAQVFGLGYLVTRYLFGKQLSLPISEIPQRKRPSRSS</sequence>
<dbReference type="EMBL" id="JAJOZR010000018">
    <property type="protein sequence ID" value="MCD7111670.1"/>
    <property type="molecule type" value="Genomic_DNA"/>
</dbReference>
<feature type="transmembrane region" description="Helical" evidence="1">
    <location>
        <begin position="99"/>
        <end position="120"/>
    </location>
</feature>
<protein>
    <submittedName>
        <fullName evidence="2">Uncharacterized protein</fullName>
    </submittedName>
</protein>
<evidence type="ECO:0000313" key="2">
    <source>
        <dbReference type="EMBL" id="MCD7111670.1"/>
    </source>
</evidence>
<organism evidence="2 3">
    <name type="scientific">Rhizobium quercicola</name>
    <dbReference type="NCBI Taxonomy" id="2901226"/>
    <lineage>
        <taxon>Bacteria</taxon>
        <taxon>Pseudomonadati</taxon>
        <taxon>Pseudomonadota</taxon>
        <taxon>Alphaproteobacteria</taxon>
        <taxon>Hyphomicrobiales</taxon>
        <taxon>Rhizobiaceae</taxon>
        <taxon>Rhizobium/Agrobacterium group</taxon>
        <taxon>Rhizobium</taxon>
    </lineage>
</organism>
<keyword evidence="1" id="KW-1133">Transmembrane helix</keyword>
<name>A0A9X1T384_9HYPH</name>
<evidence type="ECO:0000256" key="1">
    <source>
        <dbReference type="SAM" id="Phobius"/>
    </source>
</evidence>
<dbReference type="RefSeq" id="WP_231816730.1">
    <property type="nucleotide sequence ID" value="NZ_JAJOZR010000018.1"/>
</dbReference>
<reference evidence="2" key="1">
    <citation type="submission" date="2021-12" db="EMBL/GenBank/DDBJ databases">
        <authorList>
            <person name="Li Y."/>
        </authorList>
    </citation>
    <scope>NUCLEOTIDE SEQUENCE</scope>
    <source>
        <strain evidence="2">DKSPLA3</strain>
    </source>
</reference>
<dbReference type="Proteomes" id="UP001139089">
    <property type="component" value="Unassembled WGS sequence"/>
</dbReference>
<proteinExistence type="predicted"/>